<dbReference type="Proteomes" id="UP000249522">
    <property type="component" value="Unassembled WGS sequence"/>
</dbReference>
<evidence type="ECO:0000256" key="1">
    <source>
        <dbReference type="ARBA" id="ARBA00022825"/>
    </source>
</evidence>
<dbReference type="Pfam" id="PF07833">
    <property type="entry name" value="Cu_amine_oxidN1"/>
    <property type="match status" value="1"/>
</dbReference>
<keyword evidence="5" id="KW-1185">Reference proteome</keyword>
<keyword evidence="1" id="KW-0720">Serine protease</keyword>
<evidence type="ECO:0000256" key="2">
    <source>
        <dbReference type="SAM" id="SignalP"/>
    </source>
</evidence>
<keyword evidence="1" id="KW-0645">Protease</keyword>
<comment type="caution">
    <text evidence="4">The sequence shown here is derived from an EMBL/GenBank/DDBJ whole genome shotgun (WGS) entry which is preliminary data.</text>
</comment>
<dbReference type="SUPFAM" id="SSF50494">
    <property type="entry name" value="Trypsin-like serine proteases"/>
    <property type="match status" value="1"/>
</dbReference>
<dbReference type="InterPro" id="IPR009003">
    <property type="entry name" value="Peptidase_S1_PA"/>
</dbReference>
<dbReference type="PANTHER" id="PTHR22939">
    <property type="entry name" value="SERINE PROTEASE FAMILY S1C HTRA-RELATED"/>
    <property type="match status" value="1"/>
</dbReference>
<dbReference type="EMBL" id="QKRB01000038">
    <property type="protein sequence ID" value="PZD96427.1"/>
    <property type="molecule type" value="Genomic_DNA"/>
</dbReference>
<dbReference type="InterPro" id="IPR012854">
    <property type="entry name" value="Cu_amine_oxidase-like_N"/>
</dbReference>
<evidence type="ECO:0000259" key="3">
    <source>
        <dbReference type="Pfam" id="PF07833"/>
    </source>
</evidence>
<dbReference type="AlphaFoldDB" id="A0A2W1LY36"/>
<keyword evidence="2" id="KW-0732">Signal</keyword>
<evidence type="ECO:0000313" key="5">
    <source>
        <dbReference type="Proteomes" id="UP000249522"/>
    </source>
</evidence>
<sequence>MLESKLKKYFAALLSVILLFGSAASVQAAATKYKVYVDGALATSNGIVRNGTTLVPFKPVLSAMGFGFQYDGKSKTVRATKSGTVITLKIGNKQANVNGTAAVLPVAPALINNTTYIPVRFVGESTGYSVSQDKAAASIYVESQGNEDYTSSKPAQTTPPPASNAAAGILSTQQITNLNDSKVVMIEMSEAQGSGVYLGEGVVITNHHVIEGSTAGRVVDTNGRYFDIAGVIAHDATRDLALVKLASNTFQATSVTIGNPAKLSKGEKVVAIGSPMGMQNTVSEGLVSSFRTTADNVKLIQISVPIDHGSSGGALFNQQGQLVGITASGIDSNASLNFAISIAEAADMLNQIKGKSYAQLTTTPLSSLATTVPAGSTGSSENPETVARSVKNTLNSSATSFPTPGGSIHLGEWVSYVKDGTVVVFNVLDSDDYATYLKYFDSNNTAYGQWMDSLGRSAAKSFPNNEIMICLFYEDMFTSYPSSFDEDEIEAVSGGYEVFHLFAVSLAQNGKVETAIRP</sequence>
<evidence type="ECO:0000313" key="4">
    <source>
        <dbReference type="EMBL" id="PZD96427.1"/>
    </source>
</evidence>
<dbReference type="GO" id="GO:0006508">
    <property type="term" value="P:proteolysis"/>
    <property type="evidence" value="ECO:0007669"/>
    <property type="project" value="InterPro"/>
</dbReference>
<reference evidence="4 5" key="1">
    <citation type="submission" date="2018-06" db="EMBL/GenBank/DDBJ databases">
        <title>Paenibacillus imtechensis sp. nov.</title>
        <authorList>
            <person name="Pinnaka A.K."/>
            <person name="Singh H."/>
            <person name="Kaur M."/>
        </authorList>
    </citation>
    <scope>NUCLEOTIDE SEQUENCE [LARGE SCALE GENOMIC DNA]</scope>
    <source>
        <strain evidence="4 5">SMB1</strain>
    </source>
</reference>
<feature type="chain" id="PRO_5016062037" description="Copper amine oxidase-like N-terminal domain-containing protein" evidence="2">
    <location>
        <begin position="29"/>
        <end position="518"/>
    </location>
</feature>
<feature type="domain" description="Copper amine oxidase-like N-terminal" evidence="3">
    <location>
        <begin position="45"/>
        <end position="140"/>
    </location>
</feature>
<protein>
    <recommendedName>
        <fullName evidence="3">Copper amine oxidase-like N-terminal domain-containing protein</fullName>
    </recommendedName>
</protein>
<dbReference type="Gene3D" id="3.30.457.10">
    <property type="entry name" value="Copper amine oxidase-like, N-terminal domain"/>
    <property type="match status" value="1"/>
</dbReference>
<organism evidence="4 5">
    <name type="scientific">Paenibacillus sambharensis</name>
    <dbReference type="NCBI Taxonomy" id="1803190"/>
    <lineage>
        <taxon>Bacteria</taxon>
        <taxon>Bacillati</taxon>
        <taxon>Bacillota</taxon>
        <taxon>Bacilli</taxon>
        <taxon>Bacillales</taxon>
        <taxon>Paenibacillaceae</taxon>
        <taxon>Paenibacillus</taxon>
    </lineage>
</organism>
<dbReference type="Gene3D" id="2.40.10.120">
    <property type="match status" value="1"/>
</dbReference>
<feature type="signal peptide" evidence="2">
    <location>
        <begin position="1"/>
        <end position="28"/>
    </location>
</feature>
<dbReference type="GO" id="GO:0004252">
    <property type="term" value="F:serine-type endopeptidase activity"/>
    <property type="evidence" value="ECO:0007669"/>
    <property type="project" value="InterPro"/>
</dbReference>
<dbReference type="PANTHER" id="PTHR22939:SF129">
    <property type="entry name" value="SERINE PROTEASE HTRA2, MITOCHONDRIAL"/>
    <property type="match status" value="1"/>
</dbReference>
<keyword evidence="1" id="KW-0378">Hydrolase</keyword>
<name>A0A2W1LY36_9BACL</name>
<dbReference type="PRINTS" id="PR00834">
    <property type="entry name" value="PROTEASES2C"/>
</dbReference>
<accession>A0A2W1LY36</accession>
<dbReference type="SUPFAM" id="SSF55383">
    <property type="entry name" value="Copper amine oxidase, domain N"/>
    <property type="match status" value="1"/>
</dbReference>
<dbReference type="Pfam" id="PF13365">
    <property type="entry name" value="Trypsin_2"/>
    <property type="match status" value="1"/>
</dbReference>
<dbReference type="InterPro" id="IPR036582">
    <property type="entry name" value="Mao_N_sf"/>
</dbReference>
<gene>
    <name evidence="4" type="ORF">DNH61_07925</name>
</gene>
<dbReference type="InterPro" id="IPR001940">
    <property type="entry name" value="Peptidase_S1C"/>
</dbReference>
<proteinExistence type="predicted"/>